<organism evidence="5 6">
    <name type="scientific">Pedobacter helvus</name>
    <dbReference type="NCBI Taxonomy" id="2563444"/>
    <lineage>
        <taxon>Bacteria</taxon>
        <taxon>Pseudomonadati</taxon>
        <taxon>Bacteroidota</taxon>
        <taxon>Sphingobacteriia</taxon>
        <taxon>Sphingobacteriales</taxon>
        <taxon>Sphingobacteriaceae</taxon>
        <taxon>Pedobacter</taxon>
    </lineage>
</organism>
<dbReference type="InterPro" id="IPR028584">
    <property type="entry name" value="Cellobiose_2_epim"/>
</dbReference>
<comment type="catalytic activity">
    <reaction evidence="1 4">
        <text>D-cellobiose = beta-D-glucosyl-(1-&gt;4)-D-mannopyranose</text>
        <dbReference type="Rhea" id="RHEA:23384"/>
        <dbReference type="ChEBI" id="CHEBI:17057"/>
        <dbReference type="ChEBI" id="CHEBI:47931"/>
        <dbReference type="EC" id="5.1.3.11"/>
    </reaction>
</comment>
<dbReference type="Proteomes" id="UP001517367">
    <property type="component" value="Unassembled WGS sequence"/>
</dbReference>
<dbReference type="InterPro" id="IPR012341">
    <property type="entry name" value="6hp_glycosidase-like_sf"/>
</dbReference>
<dbReference type="RefSeq" id="WP_138729624.1">
    <property type="nucleotide sequence ID" value="NZ_SRMP02000002.1"/>
</dbReference>
<reference evidence="5 6" key="1">
    <citation type="submission" date="2024-12" db="EMBL/GenBank/DDBJ databases">
        <authorList>
            <person name="Hu S."/>
        </authorList>
    </citation>
    <scope>NUCLEOTIDE SEQUENCE [LARGE SCALE GENOMIC DNA]</scope>
    <source>
        <strain evidence="5 6">P-25</strain>
    </source>
</reference>
<comment type="similarity">
    <text evidence="2">Belongs to the N-acylglucosamine 2-epimerase family.</text>
</comment>
<evidence type="ECO:0000256" key="4">
    <source>
        <dbReference type="HAMAP-Rule" id="MF_00929"/>
    </source>
</evidence>
<dbReference type="InterPro" id="IPR008928">
    <property type="entry name" value="6-hairpin_glycosidase_sf"/>
</dbReference>
<gene>
    <name evidence="5" type="ORF">E5L68_003275</name>
</gene>
<dbReference type="Pfam" id="PF07221">
    <property type="entry name" value="GlcNAc_2-epim"/>
    <property type="match status" value="1"/>
</dbReference>
<accession>A0ABW9JDA5</accession>
<dbReference type="PANTHER" id="PTHR15108">
    <property type="entry name" value="N-ACYLGLUCOSAMINE-2-EPIMERASE"/>
    <property type="match status" value="1"/>
</dbReference>
<dbReference type="Gene3D" id="1.50.10.10">
    <property type="match status" value="1"/>
</dbReference>
<dbReference type="EC" id="5.1.3.11" evidence="4"/>
<comment type="similarity">
    <text evidence="4">Belongs to the cellobiose 2-epimerase family.</text>
</comment>
<comment type="caution">
    <text evidence="5">The sequence shown here is derived from an EMBL/GenBank/DDBJ whole genome shotgun (WGS) entry which is preliminary data.</text>
</comment>
<comment type="function">
    <text evidence="4">Catalyzes the reversible epimerization of cellobiose to 4-O-beta-D-glucopyranosyl-D-mannose (Glc-Man).</text>
</comment>
<name>A0ABW9JDA5_9SPHI</name>
<keyword evidence="3 4" id="KW-0413">Isomerase</keyword>
<sequence>MQALTNFKQALETELQNLLSWWSTHTLDQQLGGFYGQINNANQATNSPKGLVLNARILYTFSSAYLLRNNNEELEIAHRAYHYLLDFFADQKEGGFFWSLTPQGQTLDQKKQVYGQAFAIYALAEYYKATSNQLALAAAKKTYDLLEKHSYDKAHSGYIEAHTRDWQPIADLRLSEKDQNDQKSMNTHLHITEAYANLYSVWNDEGLKTAIQKLLTNFKTNIIHPKTGHLQLFFDIDWEVKSTLVSFGHDIEAAWLLLEAAEIINNKEEIQDFKILALKMADAASRGLHKSGGLTYEFNPTNQQYINEFHWWPQAEAMVGFFNAWQISGNENYLNATFKAWNFIKTYLKDNENGEWFWGVYEDHSIMKNEDKAGFWKCPYHNGRACIEIIKRIDQI</sequence>
<dbReference type="HAMAP" id="MF_00929">
    <property type="entry name" value="Cellobiose_2_epim"/>
    <property type="match status" value="1"/>
</dbReference>
<proteinExistence type="inferred from homology"/>
<evidence type="ECO:0000256" key="2">
    <source>
        <dbReference type="ARBA" id="ARBA00008558"/>
    </source>
</evidence>
<dbReference type="EMBL" id="SRMP02000002">
    <property type="protein sequence ID" value="MFN0290394.1"/>
    <property type="molecule type" value="Genomic_DNA"/>
</dbReference>
<dbReference type="SUPFAM" id="SSF48208">
    <property type="entry name" value="Six-hairpin glycosidases"/>
    <property type="match status" value="1"/>
</dbReference>
<keyword evidence="6" id="KW-1185">Reference proteome</keyword>
<evidence type="ECO:0000313" key="6">
    <source>
        <dbReference type="Proteomes" id="UP001517367"/>
    </source>
</evidence>
<evidence type="ECO:0000313" key="5">
    <source>
        <dbReference type="EMBL" id="MFN0290394.1"/>
    </source>
</evidence>
<evidence type="ECO:0000256" key="3">
    <source>
        <dbReference type="ARBA" id="ARBA00023235"/>
    </source>
</evidence>
<protein>
    <recommendedName>
        <fullName evidence="4">Cellobiose 2-epimerase</fullName>
        <shortName evidence="4">CE</shortName>
        <ecNumber evidence="4">5.1.3.11</ecNumber>
    </recommendedName>
</protein>
<dbReference type="InterPro" id="IPR010819">
    <property type="entry name" value="AGE/CE"/>
</dbReference>
<evidence type="ECO:0000256" key="1">
    <source>
        <dbReference type="ARBA" id="ARBA00001470"/>
    </source>
</evidence>